<keyword evidence="5" id="KW-0963">Cytoplasm</keyword>
<dbReference type="Gene3D" id="3.10.490.20">
    <property type="match status" value="1"/>
</dbReference>
<dbReference type="InterPro" id="IPR004273">
    <property type="entry name" value="Dynein_heavy_D6_P-loop"/>
</dbReference>
<dbReference type="Pfam" id="PF12780">
    <property type="entry name" value="AAA_8"/>
    <property type="match status" value="1"/>
</dbReference>
<keyword evidence="17" id="KW-0966">Cell projection</keyword>
<dbReference type="PANTHER" id="PTHR22878:SF70">
    <property type="entry name" value="DYNEIN HEAVY CHAIN 2, AXONEMAL"/>
    <property type="match status" value="1"/>
</dbReference>
<name>A0A8C3YAS5_CATUS</name>
<evidence type="ECO:0000256" key="19">
    <source>
        <dbReference type="ARBA" id="ARBA00069442"/>
    </source>
</evidence>
<dbReference type="Gene3D" id="1.20.920.30">
    <property type="match status" value="1"/>
</dbReference>
<evidence type="ECO:0000256" key="2">
    <source>
        <dbReference type="ARBA" id="ARBA00004430"/>
    </source>
</evidence>
<evidence type="ECO:0000256" key="1">
    <source>
        <dbReference type="ARBA" id="ARBA00004230"/>
    </source>
</evidence>
<evidence type="ECO:0000256" key="10">
    <source>
        <dbReference type="ARBA" id="ARBA00022840"/>
    </source>
</evidence>
<proteinExistence type="inferred from homology"/>
<dbReference type="InterPro" id="IPR042219">
    <property type="entry name" value="AAA_lid_11_sf"/>
</dbReference>
<dbReference type="FunFam" id="1.10.8.710:FF:000004">
    <property type="entry name" value="Dynein axonemal heavy chain 6"/>
    <property type="match status" value="1"/>
</dbReference>
<keyword evidence="16" id="KW-0206">Cytoskeleton</keyword>
<keyword evidence="8" id="KW-0547">Nucleotide-binding</keyword>
<dbReference type="FunFam" id="1.10.8.1220:FF:000001">
    <property type="entry name" value="Dynein axonemal heavy chain 5"/>
    <property type="match status" value="1"/>
</dbReference>
<dbReference type="Gene3D" id="3.20.180.20">
    <property type="entry name" value="Dynein heavy chain, N-terminal domain 2"/>
    <property type="match status" value="1"/>
</dbReference>
<dbReference type="InterPro" id="IPR035706">
    <property type="entry name" value="AAA_9"/>
</dbReference>
<dbReference type="GO" id="GO:0005858">
    <property type="term" value="C:axonemal dynein complex"/>
    <property type="evidence" value="ECO:0007669"/>
    <property type="project" value="UniProtKB-ARBA"/>
</dbReference>
<evidence type="ECO:0000256" key="18">
    <source>
        <dbReference type="ARBA" id="ARBA00057074"/>
    </source>
</evidence>
<dbReference type="Proteomes" id="UP000694563">
    <property type="component" value="Chromosome 13"/>
</dbReference>
<reference evidence="22" key="2">
    <citation type="submission" date="2025-08" db="UniProtKB">
        <authorList>
            <consortium name="Ensembl"/>
        </authorList>
    </citation>
    <scope>IDENTIFICATION</scope>
</reference>
<dbReference type="CDD" id="cd00009">
    <property type="entry name" value="AAA"/>
    <property type="match status" value="1"/>
</dbReference>
<dbReference type="Pfam" id="PF17857">
    <property type="entry name" value="AAA_lid_1"/>
    <property type="match status" value="1"/>
</dbReference>
<dbReference type="Pfam" id="PF18198">
    <property type="entry name" value="AAA_lid_11"/>
    <property type="match status" value="1"/>
</dbReference>
<dbReference type="FunFam" id="3.40.50.300:FF:000223">
    <property type="entry name" value="Dynein heavy chain 3, axonemal"/>
    <property type="match status" value="1"/>
</dbReference>
<dbReference type="GO" id="GO:0051959">
    <property type="term" value="F:dynein light intermediate chain binding"/>
    <property type="evidence" value="ECO:0007669"/>
    <property type="project" value="InterPro"/>
</dbReference>
<evidence type="ECO:0000256" key="16">
    <source>
        <dbReference type="ARBA" id="ARBA00023212"/>
    </source>
</evidence>
<evidence type="ECO:0000256" key="13">
    <source>
        <dbReference type="ARBA" id="ARBA00023054"/>
    </source>
</evidence>
<dbReference type="FunFam" id="1.20.1270.280:FF:000001">
    <property type="entry name" value="dynein heavy chain 7, axonemal"/>
    <property type="match status" value="1"/>
</dbReference>
<feature type="domain" description="AAA+ ATPase" evidence="21">
    <location>
        <begin position="523"/>
        <end position="662"/>
    </location>
</feature>
<evidence type="ECO:0000256" key="15">
    <source>
        <dbReference type="ARBA" id="ARBA00023175"/>
    </source>
</evidence>
<dbReference type="InterPro" id="IPR003593">
    <property type="entry name" value="AAA+_ATPase"/>
</dbReference>
<keyword evidence="9" id="KW-0833">Ubl conjugation pathway</keyword>
<feature type="domain" description="AAA+ ATPase" evidence="21">
    <location>
        <begin position="1047"/>
        <end position="1195"/>
    </location>
</feature>
<comment type="function">
    <text evidence="18">Force generating protein of respiratory cilia. Produces force towards the minus ends of microtubules. Dynein has ATPase activity; the force-producing power stroke is thought to occur on release of ADP. Involved in sperm motility; implicated in sperm flagellar assembly.</text>
</comment>
<evidence type="ECO:0000256" key="11">
    <source>
        <dbReference type="ARBA" id="ARBA00022846"/>
    </source>
</evidence>
<evidence type="ECO:0000256" key="7">
    <source>
        <dbReference type="ARBA" id="ARBA00022737"/>
    </source>
</evidence>
<keyword evidence="11" id="KW-0282">Flagellum</keyword>
<dbReference type="GO" id="GO:0045505">
    <property type="term" value="F:dynein intermediate chain binding"/>
    <property type="evidence" value="ECO:0007669"/>
    <property type="project" value="InterPro"/>
</dbReference>
<organism evidence="22 23">
    <name type="scientific">Catharus ustulatus</name>
    <name type="common">Russet-backed thrush</name>
    <name type="synonym">Hylocichla ustulatus</name>
    <dbReference type="NCBI Taxonomy" id="91951"/>
    <lineage>
        <taxon>Eukaryota</taxon>
        <taxon>Metazoa</taxon>
        <taxon>Chordata</taxon>
        <taxon>Craniata</taxon>
        <taxon>Vertebrata</taxon>
        <taxon>Euteleostomi</taxon>
        <taxon>Archelosauria</taxon>
        <taxon>Archosauria</taxon>
        <taxon>Dinosauria</taxon>
        <taxon>Saurischia</taxon>
        <taxon>Theropoda</taxon>
        <taxon>Coelurosauria</taxon>
        <taxon>Aves</taxon>
        <taxon>Neognathae</taxon>
        <taxon>Neoaves</taxon>
        <taxon>Telluraves</taxon>
        <taxon>Australaves</taxon>
        <taxon>Passeriformes</taxon>
        <taxon>Turdidae</taxon>
        <taxon>Catharus</taxon>
    </lineage>
</organism>
<dbReference type="FunFam" id="3.10.490.20:FF:000009">
    <property type="entry name" value="Dynein heavy chain 4"/>
    <property type="match status" value="1"/>
</dbReference>
<dbReference type="FunFam" id="3.40.50.300:FF:000362">
    <property type="entry name" value="Dynein, axonemal, heavy chain 6"/>
    <property type="match status" value="1"/>
</dbReference>
<dbReference type="GO" id="GO:0005874">
    <property type="term" value="C:microtubule"/>
    <property type="evidence" value="ECO:0007669"/>
    <property type="project" value="UniProtKB-KW"/>
</dbReference>
<evidence type="ECO:0000256" key="17">
    <source>
        <dbReference type="ARBA" id="ARBA00023273"/>
    </source>
</evidence>
<reference evidence="22" key="3">
    <citation type="submission" date="2025-09" db="UniProtKB">
        <authorList>
            <consortium name="Ensembl"/>
        </authorList>
    </citation>
    <scope>IDENTIFICATION</scope>
</reference>
<dbReference type="GO" id="GO:0060294">
    <property type="term" value="P:cilium movement involved in cell motility"/>
    <property type="evidence" value="ECO:0007669"/>
    <property type="project" value="UniProtKB-ARBA"/>
</dbReference>
<evidence type="ECO:0000256" key="20">
    <source>
        <dbReference type="SAM" id="Coils"/>
    </source>
</evidence>
<evidence type="ECO:0000256" key="6">
    <source>
        <dbReference type="ARBA" id="ARBA00022701"/>
    </source>
</evidence>
<feature type="coiled-coil region" evidence="20">
    <location>
        <begin position="1845"/>
        <end position="1879"/>
    </location>
</feature>
<dbReference type="InterPro" id="IPR013602">
    <property type="entry name" value="Dynein_heavy_linker"/>
</dbReference>
<dbReference type="PANTHER" id="PTHR22878">
    <property type="entry name" value="DYNEIN HEAVY CHAIN 6, AXONEMAL-LIKE-RELATED"/>
    <property type="match status" value="1"/>
</dbReference>
<dbReference type="Pfam" id="PF03028">
    <property type="entry name" value="Dynein_heavy"/>
    <property type="match status" value="1"/>
</dbReference>
<dbReference type="FunFam" id="3.20.180.20:FF:000003">
    <property type="entry name" value="Dynein heavy chain 12, axonemal"/>
    <property type="match status" value="1"/>
</dbReference>
<dbReference type="FunFam" id="3.40.50.300:FF:001112">
    <property type="entry name" value="Dynein heavy chain 12, axonemal"/>
    <property type="match status" value="1"/>
</dbReference>
<keyword evidence="10" id="KW-0067">ATP-binding</keyword>
<sequence>MDGTFLELDGESMEAEIDEFYREMYKLLRLFQQKQKKALTEHIPTVTVFCNPGMRERHWQQMSAIVGHDITPDAGTTLRKVLKQNLSSYLEQFSTISVAASKEFSLEKAMRTMMDTWDSISFNTNVYRETGVHILSSVDDIQALLDDQIMKTQTMRGSPFIKPFDSEIREWESRLIQIQENIDEWLKVQVQWLYLEPIFSSEDIMQQMPEEGRQFQIVDRLWREVMEFCAEDPKVLAATSFPGLKEKLQTCNELLDKIMKGLNAYLEKKRLFFPRYGLFFFFFLSNDEMLEILSETKDPLRVQPHLKKCFEGIAKLDFLRNLDIKGMYSSEGERVQLISNISTSEARGAVEKWLIQVEDIMLKTVHDVIARSRAYLETERKRWVLEWPGQVVLCVSQMYWTSEVHEALHHGPKVLCRLQLNDIVELVRGKLSKQTRITLGALVTIDVHARDVIKEMIGSGVQSETDFQWLAQLRYYWQNENVRVCIINCNVKYAYEYLGNSPRLVITPLTDRCYRTLIGAFYLNLGGAPEGPAGTGKTETTKDLAKALAVQCVVFNCSDGLDYLAMGKFFKGLASSGAWTCFDEFNRIELEVLSVVAQQILCIQRAIQIKLETFIFEGTELKLNPNCFIAITMNPGYAGRSELPDNLKVLFRTVAMMVPNYALIAEISLYSYGFLNAKSLSVKIVMTYRLCSEQLSSQYHYDYGMRAVKAVLVAAGNLKLKFPTEDEDILLLRSIKDVNEPKFLSHDIPLFMGITSDLFPGIKLPEADYNDFLECCNECCTQHNVQPVQTFVQKIIQTYEMMIVRHGFMLVGEPFSGKTKVLHVLADTLSLMKKRGYGEEEKVIYRTVNPKSITMGQLFGQFDLISHEWTDGVVATTFREFALSETPERKWVIFDGPIDTLWIESMNTVLDDNKKLCLMSGEVIQMSPQMTLIFETMDLSQASPATVSRCGMIYLEPSQLGWRPIVTSWLTKLPEPLNSEEHQDLLQGLFNWLVPPALRVRQKQCKVFFCHFFLQYYSDKNVKIQDIIVPTMDTVRYTYLLDLFITHGKPLLLVGPTGTGKSVYVKDKLMNNLEKERYFPFFINFSARTSANQTQNIIMARLDKRRKGVFGPPMGKKCIIFVDDMNMPALEKYGAQPPIELLRQFFDHGFWYDFKDTSKITLVDVQLLAAMGPPGGGRNPVTPRFLRHFNICTINSFSDETMIRIFSTVVALYLRINEFSLEFYTTGNQIVTATLEVYKEAIKNLLPTPTKSHYTFNLRDFSRVIHGCLLIKKSAVENKHVMIRLFVHEVFRVFYDRLVEDEDRAWLFNLVKEIVREHFKEAFDKVFAHLKEGKSPVSIMFNLIEEFSDIVEQCLDEYNQTQKTRMNLVVFRYMLEHLSRLSRILKQSGGNALLVGMGGSGRQSLTRLAAFMARMCVFQPEISKTYGTNEWREDLKRLLRSAGVKGLKTVFLITDTQIKEESFLEDIDSVLNTGEVPNIFAADEKQEILELSKLMNPLALYALFVNLCKENLHIVVAFSPIGDAFRNRLRQFPSLINCCTIDWFQPWPEDALERVASKFLETLQLSDTERQGVVPICKYFHTSVLSLSERFLRSLGRYNYVTPTSYLELIAAFQRLLTEKRDSVMKTKKKYVNGLDKLAFAESQVGRMKEELIELQPKLEQAKVENAKVESAEVEEKRKIVKVDEEIATAKADEAQALKNECESDLAEALPVMEAAIAALDTLKATVVKTMKNPPSGVKLVMAAVCVIREKKPERIPDPSGSGGKVKCSNAFVIQEAVMQKIRTEYLTNPEFDPQVVAKASSAAEGLCKWIKGMEVFHRVSKEIEPKKERLKVAEESLAITMELLNQKRGELAAVEGRLAALEKTFAEKTEEKARLEFQVDLCAKKLERAEKLIGGLGGEKTRSEEYDNLTGDTLISAGVIAYLGAFTAGFRQECTKDWSKLCEVRSKNLGDPVKIRAWNIAGLPTDVFSIDNGVICPVFSRPLMIDPQGQANKWIKNFEKDNRLNVIKISDTDYMRTVENCIQFGTPLLLENVGEELDPSLEPLLLKQTFKQGTCIRLGENIIEYSSDFKFFITTKLRNPHYLPELATKVLLLNFMITPEGLEDQLLGIVVAEERPDLEEERNALIVQSAANKKNLQEIEKKILETLESSEGDILEDETAIQVLDSAKVMANEITRKQQIAEKTELKIAESREAYRPVAQHSAVLFFSIADLANIDPMYQYSLSWFVNLYISSIHDSNKSKILKKRLQYLNDHFTYNLYCQVCRSLFETDKLLFSFLLCCNLANNEIEHQEFMFLLTGGVGLKNEHKNPDPSWLSDKSWDELCLLVFSFSRIHVSANIGEWQKMYDSKEPHNFPLPDEWNNTLSELQKMIVLRCLRPDKIGPAITIFVTEKLGKKFVEPPPFDLAKSYLDSTATVPLIFVLSPGADPMSSKEMVGDKFQSISLGQGQGPIATKMIQTGMEEGTWVCLQNCHLAVSWMPMLEKICEELDSEKCHPEFRLWLTSYPSPKFPVTILQNGVKMTNEPPTGLRLNLLQSFLSDPISDPEFFAGCPGKELKLLFGVCFFHALVQERRKFGPLGWNIPYGFNESDLRISIRQLQLFINEYNHVPFEAVSYLTGECNYGGRVTDDWDRRLLLTMLDDFYNPDIIENPRYTFSPSGNYYAPPKGTYEEYIEFIKNLPFTQHPEVFGLHENVDIAKDLQQTKTIFESLLLTQGGGTQGTSGGGDSTLYAIDFDIESCLIKYPVRYEESMNTVLVQEMERFNHLIRTIRITLINLKKAIKGLVVMDAALEALSGSLLVGKVPEKWAEHSYPSLKPLGSYIVDLLARLKFLQDWYELGKPAVFWLSGFYFTQAFLTGAMQNYARKHRIPIDLLGYEFEVIPQDTADTAPEDGVYIHGLFLDGARWDRTKSVAKCFTVLLENIKKSSAYVCPLYKTSERKGVLSTTGHSTNFVIALRLNTDQPVQHWIKRGVALLCQLDD</sequence>
<dbReference type="Gene3D" id="1.20.920.20">
    <property type="match status" value="1"/>
</dbReference>
<dbReference type="SUPFAM" id="SSF52540">
    <property type="entry name" value="P-loop containing nucleoside triphosphate hydrolases"/>
    <property type="match status" value="4"/>
</dbReference>
<dbReference type="FunFam" id="1.20.920.30:FF:000002">
    <property type="entry name" value="Dynein axonemal heavy chain 3"/>
    <property type="match status" value="1"/>
</dbReference>
<dbReference type="SMART" id="SM00382">
    <property type="entry name" value="AAA"/>
    <property type="match status" value="3"/>
</dbReference>
<evidence type="ECO:0000256" key="14">
    <source>
        <dbReference type="ARBA" id="ARBA00023069"/>
    </source>
</evidence>
<feature type="domain" description="AAA+ ATPase" evidence="21">
    <location>
        <begin position="804"/>
        <end position="958"/>
    </location>
</feature>
<dbReference type="Gene3D" id="3.40.50.300">
    <property type="entry name" value="P-loop containing nucleotide triphosphate hydrolases"/>
    <property type="match status" value="5"/>
</dbReference>
<dbReference type="InterPro" id="IPR024317">
    <property type="entry name" value="Dynein_heavy_chain_D4_dom"/>
</dbReference>
<dbReference type="InterPro" id="IPR043160">
    <property type="entry name" value="Dynein_C_barrel"/>
</dbReference>
<dbReference type="Gene3D" id="1.20.58.1120">
    <property type="match status" value="1"/>
</dbReference>
<dbReference type="InterPro" id="IPR035699">
    <property type="entry name" value="AAA_6"/>
</dbReference>
<dbReference type="InterPro" id="IPR042228">
    <property type="entry name" value="Dynein_linker_3"/>
</dbReference>
<evidence type="ECO:0000259" key="21">
    <source>
        <dbReference type="SMART" id="SM00382"/>
    </source>
</evidence>
<dbReference type="Gene3D" id="1.20.1270.280">
    <property type="match status" value="1"/>
</dbReference>
<keyword evidence="23" id="KW-1185">Reference proteome</keyword>
<keyword evidence="12" id="KW-0243">Dynein</keyword>
<dbReference type="FunFam" id="1.10.8.720:FF:000001">
    <property type="entry name" value="dynein heavy chain 7, axonemal"/>
    <property type="match status" value="1"/>
</dbReference>
<dbReference type="InterPro" id="IPR026983">
    <property type="entry name" value="DHC"/>
</dbReference>
<dbReference type="FunFam" id="3.40.50.300:FF:005585">
    <property type="entry name" value="Predicted protein"/>
    <property type="match status" value="1"/>
</dbReference>
<dbReference type="FunFam" id="1.20.58.1120:FF:000005">
    <property type="entry name" value="Dynein, axonemal, heavy chain 12"/>
    <property type="match status" value="1"/>
</dbReference>
<dbReference type="InterPro" id="IPR042222">
    <property type="entry name" value="Dynein_2_N"/>
</dbReference>
<dbReference type="InterPro" id="IPR043157">
    <property type="entry name" value="Dynein_AAA1S"/>
</dbReference>
<dbReference type="Gene3D" id="1.10.8.720">
    <property type="entry name" value="Region D6 of dynein motor"/>
    <property type="match status" value="1"/>
</dbReference>
<comment type="similarity">
    <text evidence="3">Belongs to the dynein heavy chain family.</text>
</comment>
<dbReference type="InterPro" id="IPR041589">
    <property type="entry name" value="DNAH3_AAA_lid_1"/>
</dbReference>
<evidence type="ECO:0000256" key="9">
    <source>
        <dbReference type="ARBA" id="ARBA00022786"/>
    </source>
</evidence>
<dbReference type="Gene3D" id="1.10.8.1220">
    <property type="match status" value="1"/>
</dbReference>
<comment type="subcellular location">
    <subcellularLocation>
        <location evidence="1">Cell projection</location>
        <location evidence="1">Cilium</location>
        <location evidence="1">Flagellum</location>
    </subcellularLocation>
    <subcellularLocation>
        <location evidence="2">Cytoplasm</location>
        <location evidence="2">Cytoskeleton</location>
        <location evidence="2">Cilium axoneme</location>
    </subcellularLocation>
</comment>
<evidence type="ECO:0000256" key="4">
    <source>
        <dbReference type="ARBA" id="ARBA00011655"/>
    </source>
</evidence>
<dbReference type="Pfam" id="PF08393">
    <property type="entry name" value="DHC_N2"/>
    <property type="match status" value="1"/>
</dbReference>
<dbReference type="GO" id="GO:0005524">
    <property type="term" value="F:ATP binding"/>
    <property type="evidence" value="ECO:0007669"/>
    <property type="project" value="UniProtKB-KW"/>
</dbReference>
<dbReference type="Gene3D" id="6.10.140.1060">
    <property type="match status" value="1"/>
</dbReference>
<dbReference type="Gene3D" id="1.20.140.100">
    <property type="entry name" value="Dynein heavy chain, N-terminal domain 2"/>
    <property type="match status" value="1"/>
</dbReference>
<dbReference type="Pfam" id="PF12777">
    <property type="entry name" value="MT"/>
    <property type="match status" value="1"/>
</dbReference>
<dbReference type="FunFam" id="1.20.920.20:FF:000001">
    <property type="entry name" value="dynein heavy chain 2, axonemal"/>
    <property type="match status" value="1"/>
</dbReference>
<dbReference type="FunFam" id="1.20.140.100:FF:000004">
    <property type="entry name" value="Dynein axonemal heavy chain 6"/>
    <property type="match status" value="1"/>
</dbReference>
<dbReference type="InterPro" id="IPR041228">
    <property type="entry name" value="Dynein_C"/>
</dbReference>
<dbReference type="InterPro" id="IPR041658">
    <property type="entry name" value="AAA_lid_11"/>
</dbReference>
<evidence type="ECO:0000256" key="3">
    <source>
        <dbReference type="ARBA" id="ARBA00008887"/>
    </source>
</evidence>
<dbReference type="Gene3D" id="1.10.8.710">
    <property type="match status" value="1"/>
</dbReference>
<evidence type="ECO:0000256" key="5">
    <source>
        <dbReference type="ARBA" id="ARBA00022490"/>
    </source>
</evidence>
<dbReference type="Ensembl" id="ENSCUST00005028885.1">
    <property type="protein sequence ID" value="ENSCUSP00005027909.1"/>
    <property type="gene ID" value="ENSCUSG00005016962.1"/>
</dbReference>
<gene>
    <name evidence="22" type="primary">DNAH12</name>
</gene>
<keyword evidence="13 20" id="KW-0175">Coiled coil</keyword>
<dbReference type="FunFam" id="3.40.50.300:FF:002141">
    <property type="entry name" value="Dynein heavy chain"/>
    <property type="match status" value="1"/>
</dbReference>
<evidence type="ECO:0000313" key="23">
    <source>
        <dbReference type="Proteomes" id="UP000694563"/>
    </source>
</evidence>
<dbReference type="GO" id="GO:0008569">
    <property type="term" value="F:minus-end-directed microtubule motor activity"/>
    <property type="evidence" value="ECO:0007669"/>
    <property type="project" value="InterPro"/>
</dbReference>
<dbReference type="InterPro" id="IPR027417">
    <property type="entry name" value="P-loop_NTPase"/>
</dbReference>
<protein>
    <recommendedName>
        <fullName evidence="19">Dynein axonemal heavy chain 12</fullName>
    </recommendedName>
</protein>
<dbReference type="FunFam" id="1.10.287.2620:FF:000002">
    <property type="entry name" value="Dynein heavy chain 2, axonemal"/>
    <property type="match status" value="1"/>
</dbReference>
<keyword evidence="7" id="KW-0677">Repeat</keyword>
<dbReference type="FunFam" id="3.40.50.300:FF:000044">
    <property type="entry name" value="Dynein heavy chain 5, axonemal"/>
    <property type="match status" value="1"/>
</dbReference>
<dbReference type="Pfam" id="PF18199">
    <property type="entry name" value="Dynein_C"/>
    <property type="match status" value="1"/>
</dbReference>
<dbReference type="Pfam" id="PF12775">
    <property type="entry name" value="AAA_7"/>
    <property type="match status" value="1"/>
</dbReference>
<dbReference type="GO" id="GO:0070286">
    <property type="term" value="P:axonemal dynein complex assembly"/>
    <property type="evidence" value="ECO:0007669"/>
    <property type="project" value="UniProtKB-ARBA"/>
</dbReference>
<dbReference type="Gene3D" id="1.10.287.2620">
    <property type="match status" value="1"/>
</dbReference>
<evidence type="ECO:0000256" key="12">
    <source>
        <dbReference type="ARBA" id="ARBA00023017"/>
    </source>
</evidence>
<keyword evidence="6" id="KW-0493">Microtubule</keyword>
<reference evidence="22" key="1">
    <citation type="submission" date="2020-10" db="EMBL/GenBank/DDBJ databases">
        <title>Catharus ustulatus (Swainson's thrush) genome, bCatUst1, primary haplotype v2.</title>
        <authorList>
            <person name="Delmore K."/>
            <person name="Vafadar M."/>
            <person name="Formenti G."/>
            <person name="Chow W."/>
            <person name="Pelan S."/>
            <person name="Howe K."/>
            <person name="Rhie A."/>
            <person name="Mountcastle J."/>
            <person name="Haase B."/>
            <person name="Fedrigo O."/>
            <person name="Jarvis E.D."/>
        </authorList>
    </citation>
    <scope>NUCLEOTIDE SEQUENCE [LARGE SCALE GENOMIC DNA]</scope>
</reference>
<dbReference type="Pfam" id="PF12781">
    <property type="entry name" value="AAA_9"/>
    <property type="match status" value="1"/>
</dbReference>
<keyword evidence="14" id="KW-0969">Cilium</keyword>
<evidence type="ECO:0000256" key="8">
    <source>
        <dbReference type="ARBA" id="ARBA00022741"/>
    </source>
</evidence>
<dbReference type="InterPro" id="IPR024743">
    <property type="entry name" value="Dynein_HC_stalk"/>
</dbReference>
<evidence type="ECO:0000313" key="22">
    <source>
        <dbReference type="Ensembl" id="ENSCUSP00005027909.1"/>
    </source>
</evidence>
<dbReference type="Pfam" id="PF12774">
    <property type="entry name" value="AAA_6"/>
    <property type="match status" value="1"/>
</dbReference>
<keyword evidence="15" id="KW-0505">Motor protein</keyword>
<dbReference type="GO" id="GO:0031514">
    <property type="term" value="C:motile cilium"/>
    <property type="evidence" value="ECO:0007669"/>
    <property type="project" value="UniProtKB-SubCell"/>
</dbReference>
<comment type="subunit">
    <text evidence="4">Consists of at least two heavy chains and a number of intermediate and light chains.</text>
</comment>
<accession>A0A8C3YAS5</accession>